<proteinExistence type="predicted"/>
<keyword evidence="2" id="KW-0812">Transmembrane</keyword>
<keyword evidence="2" id="KW-0472">Membrane</keyword>
<dbReference type="GeneID" id="37116226"/>
<keyword evidence="4" id="KW-1185">Reference proteome</keyword>
<evidence type="ECO:0000256" key="2">
    <source>
        <dbReference type="SAM" id="Phobius"/>
    </source>
</evidence>
<dbReference type="RefSeq" id="XP_025463926.1">
    <property type="nucleotide sequence ID" value="XM_025614083.1"/>
</dbReference>
<accession>A0A317VNX7</accession>
<reference evidence="3 4" key="1">
    <citation type="submission" date="2016-12" db="EMBL/GenBank/DDBJ databases">
        <title>The genomes of Aspergillus section Nigri reveals drivers in fungal speciation.</title>
        <authorList>
            <consortium name="DOE Joint Genome Institute"/>
            <person name="Vesth T.C."/>
            <person name="Nybo J."/>
            <person name="Theobald S."/>
            <person name="Brandl J."/>
            <person name="Frisvad J.C."/>
            <person name="Nielsen K.F."/>
            <person name="Lyhne E.K."/>
            <person name="Kogle M.E."/>
            <person name="Kuo A."/>
            <person name="Riley R."/>
            <person name="Clum A."/>
            <person name="Nolan M."/>
            <person name="Lipzen A."/>
            <person name="Salamov A."/>
            <person name="Henrissat B."/>
            <person name="Wiebenga A."/>
            <person name="De Vries R.P."/>
            <person name="Grigoriev I.V."/>
            <person name="Mortensen U.H."/>
            <person name="Andersen M.R."/>
            <person name="Baker S.E."/>
        </authorList>
    </citation>
    <scope>NUCLEOTIDE SEQUENCE [LARGE SCALE GENOMIC DNA]</scope>
    <source>
        <strain evidence="3 4">CBS 115572</strain>
    </source>
</reference>
<name>A0A317VNX7_9EURO</name>
<sequence length="617" mass="70455">MVSVPFRVHAKKPNPSTTKKYGQSNGGTNIKLRTNRRVTRHAFLRALLLLLLVTIFARRPHFSPLVKYEGKQSCVLKTFQSTSNRIPAPENYRNPGISKDPRFRENAPAIPRIYRPYPVYNCKEWNELHSVPFSPFEGPRGSLLNESLDDQVGAYVGIRQDHPAAMLGSYDAVGLDGALSFDRYTRYGAYGFGENETSDTNWMKPTTVDWDQVNWGQLQDRYYERNAGRFSQVWKAAFDSDSEPHTAVLIRTYTGRNYTKNDVHVIRSIVTELSLQSGGEYKVILFLHVRNSNIPIEQQDVSPQAASYCPDLDRSVTDVHHSQWLSVQRFALNHPEFDFIWNWEIDTRFSGHHYELIDRTAQFARQQPRRGLWERNARFYIPEVHGDHAISFQAYVQDHEDEAVWGPAPFDLREPFQPFGSAPLTQHAHEDNYDWEVGEDADLITFLPIFHPIGTKWVTRNEVWGYPTNTPRRASLITHYRLSRALLLAMHEENLAGRHMGSELFPASTALLHGLKAVSVPHPIYSDIDLPARTVDRWFNSGVNGRSGSTADSPFSAGREIRFRDVSWSCRANLPSRLYWTFLGWDRDGIGDVSPDSDSAECISDAELSVEATINLV</sequence>
<keyword evidence="2" id="KW-1133">Transmembrane helix</keyword>
<dbReference type="PANTHER" id="PTHR36205">
    <property type="entry name" value="CHROMOSOME 19, WHOLE GENOME SHOTGUN SEQUENCE"/>
    <property type="match status" value="1"/>
</dbReference>
<gene>
    <name evidence="3" type="ORF">BO94DRAFT_559611</name>
</gene>
<feature type="transmembrane region" description="Helical" evidence="2">
    <location>
        <begin position="42"/>
        <end position="58"/>
    </location>
</feature>
<dbReference type="AlphaFoldDB" id="A0A317VNX7"/>
<dbReference type="Proteomes" id="UP000246702">
    <property type="component" value="Unassembled WGS sequence"/>
</dbReference>
<dbReference type="InterPro" id="IPR021822">
    <property type="entry name" value="DUF3405"/>
</dbReference>
<dbReference type="OrthoDB" id="3353407at2759"/>
<evidence type="ECO:0000313" key="3">
    <source>
        <dbReference type="EMBL" id="PWY75299.1"/>
    </source>
</evidence>
<organism evidence="3 4">
    <name type="scientific">Aspergillus sclerotioniger CBS 115572</name>
    <dbReference type="NCBI Taxonomy" id="1450535"/>
    <lineage>
        <taxon>Eukaryota</taxon>
        <taxon>Fungi</taxon>
        <taxon>Dikarya</taxon>
        <taxon>Ascomycota</taxon>
        <taxon>Pezizomycotina</taxon>
        <taxon>Eurotiomycetes</taxon>
        <taxon>Eurotiomycetidae</taxon>
        <taxon>Eurotiales</taxon>
        <taxon>Aspergillaceae</taxon>
        <taxon>Aspergillus</taxon>
        <taxon>Aspergillus subgen. Circumdati</taxon>
    </lineage>
</organism>
<evidence type="ECO:0000313" key="4">
    <source>
        <dbReference type="Proteomes" id="UP000246702"/>
    </source>
</evidence>
<dbReference type="EMBL" id="MSFK01000029">
    <property type="protein sequence ID" value="PWY75299.1"/>
    <property type="molecule type" value="Genomic_DNA"/>
</dbReference>
<protein>
    <submittedName>
        <fullName evidence="3">Uncharacterized protein</fullName>
    </submittedName>
</protein>
<feature type="compositionally biased region" description="Polar residues" evidence="1">
    <location>
        <begin position="14"/>
        <end position="28"/>
    </location>
</feature>
<dbReference type="Pfam" id="PF11885">
    <property type="entry name" value="DUF3405"/>
    <property type="match status" value="2"/>
</dbReference>
<feature type="region of interest" description="Disordered" evidence="1">
    <location>
        <begin position="1"/>
        <end position="28"/>
    </location>
</feature>
<comment type="caution">
    <text evidence="3">The sequence shown here is derived from an EMBL/GenBank/DDBJ whole genome shotgun (WGS) entry which is preliminary data.</text>
</comment>
<dbReference type="STRING" id="1450535.A0A317VNX7"/>
<evidence type="ECO:0000256" key="1">
    <source>
        <dbReference type="SAM" id="MobiDB-lite"/>
    </source>
</evidence>
<dbReference type="PANTHER" id="PTHR36205:SF2">
    <property type="entry name" value="MAJOR FACILITATOR SUPERFAMILY TRANSPORTER"/>
    <property type="match status" value="1"/>
</dbReference>